<dbReference type="SUPFAM" id="SSF47781">
    <property type="entry name" value="RuvA domain 2-like"/>
    <property type="match status" value="1"/>
</dbReference>
<keyword evidence="3" id="KW-0413">Isomerase</keyword>
<dbReference type="CDD" id="cd17933">
    <property type="entry name" value="DEXSc_RecD-like"/>
    <property type="match status" value="1"/>
</dbReference>
<dbReference type="RefSeq" id="WP_128706071.1">
    <property type="nucleotide sequence ID" value="NZ_RLII01000012.1"/>
</dbReference>
<keyword evidence="3" id="KW-0238">DNA-binding</keyword>
<dbReference type="InterPro" id="IPR003593">
    <property type="entry name" value="AAA+_ATPase"/>
</dbReference>
<comment type="catalytic activity">
    <reaction evidence="3">
        <text>ATP + H2O = ADP + phosphate + H(+)</text>
        <dbReference type="Rhea" id="RHEA:13065"/>
        <dbReference type="ChEBI" id="CHEBI:15377"/>
        <dbReference type="ChEBI" id="CHEBI:15378"/>
        <dbReference type="ChEBI" id="CHEBI:30616"/>
        <dbReference type="ChEBI" id="CHEBI:43474"/>
        <dbReference type="ChEBI" id="CHEBI:456216"/>
        <dbReference type="EC" id="5.6.2.3"/>
    </reaction>
</comment>
<gene>
    <name evidence="3" type="primary">recD2</name>
    <name evidence="5" type="ORF">EFD62_10300</name>
</gene>
<evidence type="ECO:0000313" key="6">
    <source>
        <dbReference type="Proteomes" id="UP000289166"/>
    </source>
</evidence>
<keyword evidence="6" id="KW-1185">Reference proteome</keyword>
<dbReference type="PANTHER" id="PTHR43788:SF6">
    <property type="entry name" value="DNA HELICASE B"/>
    <property type="match status" value="1"/>
</dbReference>
<name>A0A4Q0I526_9FIRM</name>
<dbReference type="Pfam" id="PF14490">
    <property type="entry name" value="HHH_RecD2"/>
    <property type="match status" value="1"/>
</dbReference>
<evidence type="ECO:0000256" key="2">
    <source>
        <dbReference type="ARBA" id="ARBA00022840"/>
    </source>
</evidence>
<dbReference type="GO" id="GO:0005524">
    <property type="term" value="F:ATP binding"/>
    <property type="evidence" value="ECO:0007669"/>
    <property type="project" value="UniProtKB-UniRule"/>
</dbReference>
<dbReference type="Proteomes" id="UP000289166">
    <property type="component" value="Unassembled WGS sequence"/>
</dbReference>
<evidence type="ECO:0000259" key="4">
    <source>
        <dbReference type="SMART" id="SM00382"/>
    </source>
</evidence>
<dbReference type="EMBL" id="RLII01000012">
    <property type="protein sequence ID" value="RXE58845.1"/>
    <property type="molecule type" value="Genomic_DNA"/>
</dbReference>
<dbReference type="Pfam" id="PF14520">
    <property type="entry name" value="HHH_5"/>
    <property type="match status" value="1"/>
</dbReference>
<dbReference type="InterPro" id="IPR050534">
    <property type="entry name" value="Coronavir_polyprotein_1ab"/>
</dbReference>
<dbReference type="GO" id="GO:0016887">
    <property type="term" value="F:ATP hydrolysis activity"/>
    <property type="evidence" value="ECO:0007669"/>
    <property type="project" value="RHEA"/>
</dbReference>
<dbReference type="Pfam" id="PF18335">
    <property type="entry name" value="SH3_13"/>
    <property type="match status" value="1"/>
</dbReference>
<proteinExistence type="inferred from homology"/>
<dbReference type="InterPro" id="IPR029493">
    <property type="entry name" value="RecD2-like_HHH"/>
</dbReference>
<dbReference type="InterPro" id="IPR027417">
    <property type="entry name" value="P-loop_NTPase"/>
</dbReference>
<accession>A0A4Q0I526</accession>
<dbReference type="GO" id="GO:0043139">
    <property type="term" value="F:5'-3' DNA helicase activity"/>
    <property type="evidence" value="ECO:0007669"/>
    <property type="project" value="UniProtKB-UniRule"/>
</dbReference>
<dbReference type="NCBIfam" id="TIGR01448">
    <property type="entry name" value="recD_rel"/>
    <property type="match status" value="1"/>
</dbReference>
<dbReference type="HAMAP" id="MF_01488">
    <property type="entry name" value="RecD2"/>
    <property type="match status" value="1"/>
</dbReference>
<dbReference type="GO" id="GO:0009338">
    <property type="term" value="C:exodeoxyribonuclease V complex"/>
    <property type="evidence" value="ECO:0007669"/>
    <property type="project" value="TreeGrafter"/>
</dbReference>
<dbReference type="AlphaFoldDB" id="A0A4Q0I526"/>
<protein>
    <recommendedName>
        <fullName evidence="3">ATP-dependent RecD2 DNA helicase</fullName>
        <ecNumber evidence="3">5.6.2.3</ecNumber>
    </recommendedName>
    <alternativeName>
        <fullName evidence="3">DNA 5'-3' helicase subunit RecD2</fullName>
    </alternativeName>
</protein>
<dbReference type="GO" id="GO:0006310">
    <property type="term" value="P:DNA recombination"/>
    <property type="evidence" value="ECO:0007669"/>
    <property type="project" value="InterPro"/>
</dbReference>
<feature type="domain" description="AAA+ ATPase" evidence="4">
    <location>
        <begin position="332"/>
        <end position="451"/>
    </location>
</feature>
<organism evidence="5 6">
    <name type="scientific">Acetivibrio mesophilus</name>
    <dbReference type="NCBI Taxonomy" id="2487273"/>
    <lineage>
        <taxon>Bacteria</taxon>
        <taxon>Bacillati</taxon>
        <taxon>Bacillota</taxon>
        <taxon>Clostridia</taxon>
        <taxon>Eubacteriales</taxon>
        <taxon>Oscillospiraceae</taxon>
        <taxon>Acetivibrio</taxon>
    </lineage>
</organism>
<dbReference type="Pfam" id="PF13538">
    <property type="entry name" value="UvrD_C_2"/>
    <property type="match status" value="1"/>
</dbReference>
<dbReference type="SMART" id="SM00382">
    <property type="entry name" value="AAA"/>
    <property type="match status" value="1"/>
</dbReference>
<dbReference type="OrthoDB" id="9803432at2"/>
<dbReference type="GO" id="GO:0017116">
    <property type="term" value="F:single-stranded DNA helicase activity"/>
    <property type="evidence" value="ECO:0007669"/>
    <property type="project" value="TreeGrafter"/>
</dbReference>
<dbReference type="InterPro" id="IPR027785">
    <property type="entry name" value="UvrD-like_helicase_C"/>
</dbReference>
<dbReference type="InterPro" id="IPR006345">
    <property type="entry name" value="RecD2"/>
</dbReference>
<dbReference type="InterPro" id="IPR010994">
    <property type="entry name" value="RuvA_2-like"/>
</dbReference>
<dbReference type="InterPro" id="IPR041451">
    <property type="entry name" value="RecD2_SH13"/>
</dbReference>
<keyword evidence="2 3" id="KW-0067">ATP-binding</keyword>
<evidence type="ECO:0000256" key="3">
    <source>
        <dbReference type="HAMAP-Rule" id="MF_01488"/>
    </source>
</evidence>
<reference evidence="6" key="1">
    <citation type="submission" date="2018-11" db="EMBL/GenBank/DDBJ databases">
        <title>Genome sequencing of a novel mesophilic and cellulolytic organism within the genus Hungateiclostridium.</title>
        <authorList>
            <person name="Rettenmaier R."/>
            <person name="Liebl W."/>
            <person name="Zverlov V."/>
        </authorList>
    </citation>
    <scope>NUCLEOTIDE SEQUENCE [LARGE SCALE GENOMIC DNA]</scope>
    <source>
        <strain evidence="6">N2K1</strain>
    </source>
</reference>
<evidence type="ECO:0000313" key="5">
    <source>
        <dbReference type="EMBL" id="RXE58845.1"/>
    </source>
</evidence>
<comment type="similarity">
    <text evidence="3">Belongs to the RecD family. RecD2 subfamily.</text>
</comment>
<comment type="function">
    <text evidence="3">DNA-dependent ATPase and ATP-dependent 5'-3' DNA helicase. Has no activity on blunt DNA or DNA with 3'-overhangs, requires at least 10 bases of 5'-ssDNA for helicase activity.</text>
</comment>
<dbReference type="EC" id="5.6.2.3" evidence="3"/>
<keyword evidence="3 5" id="KW-0347">Helicase</keyword>
<dbReference type="SUPFAM" id="SSF52540">
    <property type="entry name" value="P-loop containing nucleoside triphosphate hydrolases"/>
    <property type="match status" value="1"/>
</dbReference>
<sequence>MVTIEGTIEEIIFSNEDNGYTVCEIKNDKEVITAVGYMPFVNVGETLKVSGKWVTHPDYGEQLKVELYEKLLPQTTEAIEKYLASGLIKGVGPATAKKIVKKFGDEALHIISHHPQRLSEIKGINMEKALKIGQAFEEQRGLRDVVLFLQEYGISPTYSAKIYKAFGPDTIEEIRTNPYRLSDEIFGISFKTADGIAKSLGIDPYSKYRISSGIKYVLSQAASGGHTFIEEEVLKDYTSKLLNINIESIEDALISLVLNKSVYVERNDGISRIYLSAFYNAELGVCKKLVELSRIRFNGNLGDFEERIKSVQKKEGIILADKQKEAILEAMINGVLVITGGPGTGKTTIIKSIISLLRSEGYEFALAAPTGRAAKRMSDATGYEAKTIHRLLEIGYTANEDELVFMRTEENPIEADVVIIDEMSMVDIILMNHLLKAIACGTRLILVGDVDQLPSVGAGNVLMDIIRSEMIKTVKLSEIFRQAEESMIVVNAHRINRGESPVLNDRDKDFFFVTRNSQGDISRAVVDLCIRRIPDTYGYDPMKQIQVLTPMRKGTVGVGNLNIELQKVLNPEDKQKKQKTFRDYVFREGDRVMQIKNNYNLKWEKINDPNQEGTGVFNGDMGVIVEIDDDEQKIKVCFDDERLVGYDFTILDELEPAYAITIHKSQGSEFPVVILPIFPGPSVLMTRNLLYTAITRARELVILVGNRDFLVEMIMNDRETKRNSDLAEKLKKCIIGTGW</sequence>
<evidence type="ECO:0000256" key="1">
    <source>
        <dbReference type="ARBA" id="ARBA00022741"/>
    </source>
</evidence>
<dbReference type="PANTHER" id="PTHR43788">
    <property type="entry name" value="DNA2/NAM7 HELICASE FAMILY MEMBER"/>
    <property type="match status" value="1"/>
</dbReference>
<comment type="caution">
    <text evidence="5">The sequence shown here is derived from an EMBL/GenBank/DDBJ whole genome shotgun (WGS) entry which is preliminary data.</text>
</comment>
<dbReference type="Gene3D" id="3.40.50.300">
    <property type="entry name" value="P-loop containing nucleotide triphosphate hydrolases"/>
    <property type="match status" value="2"/>
</dbReference>
<dbReference type="Pfam" id="PF23139">
    <property type="entry name" value="OB_YrrC"/>
    <property type="match status" value="1"/>
</dbReference>
<dbReference type="CDD" id="cd18809">
    <property type="entry name" value="SF1_C_RecD"/>
    <property type="match status" value="1"/>
</dbReference>
<dbReference type="GO" id="GO:0003677">
    <property type="term" value="F:DNA binding"/>
    <property type="evidence" value="ECO:0007669"/>
    <property type="project" value="UniProtKB-UniRule"/>
</dbReference>
<dbReference type="Gene3D" id="1.10.150.20">
    <property type="entry name" value="5' to 3' exonuclease, C-terminal subdomain"/>
    <property type="match status" value="1"/>
</dbReference>
<keyword evidence="3" id="KW-0378">Hydrolase</keyword>
<keyword evidence="1 3" id="KW-0547">Nucleotide-binding</keyword>
<feature type="binding site" evidence="3">
    <location>
        <begin position="343"/>
        <end position="347"/>
    </location>
    <ligand>
        <name>ATP</name>
        <dbReference type="ChEBI" id="CHEBI:30616"/>
    </ligand>
</feature>
<dbReference type="Gene3D" id="1.10.10.2220">
    <property type="match status" value="1"/>
</dbReference>
<dbReference type="InterPro" id="IPR055446">
    <property type="entry name" value="RecD2_N_OB"/>
</dbReference>
<dbReference type="Gene3D" id="2.30.30.940">
    <property type="match status" value="1"/>
</dbReference>
<dbReference type="Pfam" id="PF13245">
    <property type="entry name" value="AAA_19"/>
    <property type="match status" value="1"/>
</dbReference>